<evidence type="ECO:0000313" key="2">
    <source>
        <dbReference type="Proteomes" id="UP000195569"/>
    </source>
</evidence>
<keyword evidence="2" id="KW-1185">Reference proteome</keyword>
<reference evidence="1" key="1">
    <citation type="submission" date="2016-12" db="EMBL/GenBank/DDBJ databases">
        <authorList>
            <person name="Moulin L."/>
        </authorList>
    </citation>
    <scope>NUCLEOTIDE SEQUENCE [LARGE SCALE GENOMIC DNA]</scope>
    <source>
        <strain evidence="1">STM 7183</strain>
    </source>
</reference>
<evidence type="ECO:0000313" key="1">
    <source>
        <dbReference type="EMBL" id="SIT49271.1"/>
    </source>
</evidence>
<accession>A0A1N7SP95</accession>
<gene>
    <name evidence="1" type="ORF">BN2476_680042</name>
</gene>
<name>A0A1N7SP95_9BURK</name>
<comment type="caution">
    <text evidence="1">The sequence shown here is derived from an EMBL/GenBank/DDBJ whole genome shotgun (WGS) entry which is preliminary data.</text>
</comment>
<dbReference type="EMBL" id="CYGY02000068">
    <property type="protein sequence ID" value="SIT49271.1"/>
    <property type="molecule type" value="Genomic_DNA"/>
</dbReference>
<organism evidence="1 2">
    <name type="scientific">Paraburkholderia piptadeniae</name>
    <dbReference type="NCBI Taxonomy" id="1701573"/>
    <lineage>
        <taxon>Bacteria</taxon>
        <taxon>Pseudomonadati</taxon>
        <taxon>Pseudomonadota</taxon>
        <taxon>Betaproteobacteria</taxon>
        <taxon>Burkholderiales</taxon>
        <taxon>Burkholderiaceae</taxon>
        <taxon>Paraburkholderia</taxon>
    </lineage>
</organism>
<protein>
    <submittedName>
        <fullName evidence="1">Uncharacterized protein</fullName>
    </submittedName>
</protein>
<dbReference type="AlphaFoldDB" id="A0A1N7SP95"/>
<dbReference type="Proteomes" id="UP000195569">
    <property type="component" value="Unassembled WGS sequence"/>
</dbReference>
<sequence>MRRSGFGRSAALYAGSLQSRLTSAPAVCNYLYILFGKCILCVDVVRQAVSRLIQSKAWYETWSVDLTATCPAQLVRPL</sequence>
<proteinExistence type="predicted"/>